<dbReference type="PROSITE" id="PS50263">
    <property type="entry name" value="CN_HYDROLASE"/>
    <property type="match status" value="1"/>
</dbReference>
<gene>
    <name evidence="3" type="ORF">CA2015_1906</name>
</gene>
<sequence length="242" mass="27089">MKICIAQTSSEKGNIQLNIQNHLELILRAIKHNADLIIFPELSITNYEPSIAKKLATAIDTSLFNPFQELADRNKITIGLGMPTKSTEGINISMLIFQPNHKGIEYSKQILHSDELLYFVSGNKQFFLNIKGKKIAVGICYETLQREHFINAHHLGADIYIASVAKSKDGIEKSYKYFSKTAIEYKTPILMSNCVGPCDNFIGVGQSAVWNNKGQIIGKLDDKNQGLLIFDTVNEVIEIEQV</sequence>
<dbReference type="PANTHER" id="PTHR43674">
    <property type="entry name" value="NITRILASE C965.09-RELATED"/>
    <property type="match status" value="1"/>
</dbReference>
<proteinExistence type="predicted"/>
<name>A0A0H4PEU6_9BACT</name>
<dbReference type="InterPro" id="IPR003010">
    <property type="entry name" value="C-N_Hydrolase"/>
</dbReference>
<evidence type="ECO:0000313" key="4">
    <source>
        <dbReference type="Proteomes" id="UP000036520"/>
    </source>
</evidence>
<dbReference type="InterPro" id="IPR050345">
    <property type="entry name" value="Aliph_Amidase/BUP"/>
</dbReference>
<feature type="domain" description="CN hydrolase" evidence="2">
    <location>
        <begin position="1"/>
        <end position="235"/>
    </location>
</feature>
<dbReference type="OrthoDB" id="9803818at2"/>
<dbReference type="KEGG" id="camu:CA2015_1906"/>
<dbReference type="PANTHER" id="PTHR43674:SF2">
    <property type="entry name" value="BETA-UREIDOPROPIONASE"/>
    <property type="match status" value="1"/>
</dbReference>
<keyword evidence="4" id="KW-1185">Reference proteome</keyword>
<dbReference type="EMBL" id="CP012040">
    <property type="protein sequence ID" value="AKP51333.1"/>
    <property type="molecule type" value="Genomic_DNA"/>
</dbReference>
<dbReference type="Proteomes" id="UP000036520">
    <property type="component" value="Chromosome"/>
</dbReference>
<evidence type="ECO:0000256" key="1">
    <source>
        <dbReference type="ARBA" id="ARBA00022801"/>
    </source>
</evidence>
<dbReference type="CDD" id="cd07197">
    <property type="entry name" value="nitrilase"/>
    <property type="match status" value="1"/>
</dbReference>
<dbReference type="RefSeq" id="WP_048641677.1">
    <property type="nucleotide sequence ID" value="NZ_CAXBGM010000171.1"/>
</dbReference>
<dbReference type="Pfam" id="PF00795">
    <property type="entry name" value="CN_hydrolase"/>
    <property type="match status" value="1"/>
</dbReference>
<protein>
    <submittedName>
        <fullName evidence="3">Carbon-nitrogen hydrolase family protein</fullName>
    </submittedName>
</protein>
<dbReference type="GO" id="GO:0050126">
    <property type="term" value="F:N-carbamoylputrescine amidase activity"/>
    <property type="evidence" value="ECO:0007669"/>
    <property type="project" value="TreeGrafter"/>
</dbReference>
<dbReference type="PATRIC" id="fig|320787.5.peg.2106"/>
<dbReference type="GO" id="GO:0033388">
    <property type="term" value="P:putrescine biosynthetic process from arginine"/>
    <property type="evidence" value="ECO:0007669"/>
    <property type="project" value="TreeGrafter"/>
</dbReference>
<evidence type="ECO:0000313" key="3">
    <source>
        <dbReference type="EMBL" id="AKP51333.1"/>
    </source>
</evidence>
<dbReference type="InterPro" id="IPR036526">
    <property type="entry name" value="C-N_Hydrolase_sf"/>
</dbReference>
<dbReference type="SUPFAM" id="SSF56317">
    <property type="entry name" value="Carbon-nitrogen hydrolase"/>
    <property type="match status" value="1"/>
</dbReference>
<reference evidence="3 4" key="1">
    <citation type="submission" date="2015-07" db="EMBL/GenBank/DDBJ databases">
        <authorList>
            <person name="Kim K.M."/>
        </authorList>
    </citation>
    <scope>NUCLEOTIDE SEQUENCE [LARGE SCALE GENOMIC DNA]</scope>
    <source>
        <strain evidence="3 4">KCTC 12363</strain>
    </source>
</reference>
<accession>A0A0H4PEU6</accession>
<dbReference type="AlphaFoldDB" id="A0A0H4PEU6"/>
<organism evidence="3 4">
    <name type="scientific">Cyclobacterium amurskyense</name>
    <dbReference type="NCBI Taxonomy" id="320787"/>
    <lineage>
        <taxon>Bacteria</taxon>
        <taxon>Pseudomonadati</taxon>
        <taxon>Bacteroidota</taxon>
        <taxon>Cytophagia</taxon>
        <taxon>Cytophagales</taxon>
        <taxon>Cyclobacteriaceae</taxon>
        <taxon>Cyclobacterium</taxon>
    </lineage>
</organism>
<dbReference type="Gene3D" id="3.60.110.10">
    <property type="entry name" value="Carbon-nitrogen hydrolase"/>
    <property type="match status" value="1"/>
</dbReference>
<evidence type="ECO:0000259" key="2">
    <source>
        <dbReference type="PROSITE" id="PS50263"/>
    </source>
</evidence>
<keyword evidence="1 3" id="KW-0378">Hydrolase</keyword>